<keyword evidence="5 7" id="KW-1133">Transmembrane helix</keyword>
<feature type="domain" description="Type II secretion system protein GspF" evidence="8">
    <location>
        <begin position="208"/>
        <end position="326"/>
    </location>
</feature>
<dbReference type="InterPro" id="IPR042094">
    <property type="entry name" value="T2SS_GspF_sf"/>
</dbReference>
<comment type="subcellular location">
    <subcellularLocation>
        <location evidence="1">Cell membrane</location>
        <topology evidence="1">Multi-pass membrane protein</topology>
    </subcellularLocation>
</comment>
<dbReference type="PANTHER" id="PTHR30012:SF0">
    <property type="entry name" value="TYPE II SECRETION SYSTEM PROTEIN F-RELATED"/>
    <property type="match status" value="1"/>
</dbReference>
<evidence type="ECO:0000256" key="5">
    <source>
        <dbReference type="ARBA" id="ARBA00022989"/>
    </source>
</evidence>
<keyword evidence="6 7" id="KW-0472">Membrane</keyword>
<evidence type="ECO:0000256" key="6">
    <source>
        <dbReference type="ARBA" id="ARBA00023136"/>
    </source>
</evidence>
<evidence type="ECO:0000313" key="9">
    <source>
        <dbReference type="EMBL" id="EFG55277.1"/>
    </source>
</evidence>
<keyword evidence="3" id="KW-1003">Cell membrane</keyword>
<organism evidence="9 10">
    <name type="scientific">Lactobacillus amylolyticus DSM 11664</name>
    <dbReference type="NCBI Taxonomy" id="585524"/>
    <lineage>
        <taxon>Bacteria</taxon>
        <taxon>Bacillati</taxon>
        <taxon>Bacillota</taxon>
        <taxon>Bacilli</taxon>
        <taxon>Lactobacillales</taxon>
        <taxon>Lactobacillaceae</taxon>
        <taxon>Lactobacillus</taxon>
    </lineage>
</organism>
<dbReference type="InterPro" id="IPR018076">
    <property type="entry name" value="T2SS_GspF_dom"/>
</dbReference>
<feature type="transmembrane region" description="Helical" evidence="7">
    <location>
        <begin position="300"/>
        <end position="321"/>
    </location>
</feature>
<feature type="transmembrane region" description="Helical" evidence="7">
    <location>
        <begin position="196"/>
        <end position="218"/>
    </location>
</feature>
<proteinExistence type="inferred from homology"/>
<dbReference type="EMBL" id="ADNY01000041">
    <property type="protein sequence ID" value="EFG55277.1"/>
    <property type="molecule type" value="Genomic_DNA"/>
</dbReference>
<comment type="caution">
    <text evidence="9">The sequence shown here is derived from an EMBL/GenBank/DDBJ whole genome shotgun (WGS) entry which is preliminary data.</text>
</comment>
<dbReference type="eggNOG" id="COG1459">
    <property type="taxonomic scope" value="Bacteria"/>
</dbReference>
<feature type="transmembrane region" description="Helical" evidence="7">
    <location>
        <begin position="113"/>
        <end position="133"/>
    </location>
</feature>
<dbReference type="Proteomes" id="UP000004069">
    <property type="component" value="Unassembled WGS sequence"/>
</dbReference>
<evidence type="ECO:0000256" key="7">
    <source>
        <dbReference type="SAM" id="Phobius"/>
    </source>
</evidence>
<name>D4YU66_9LACO</name>
<dbReference type="InterPro" id="IPR003004">
    <property type="entry name" value="GspF/PilC"/>
</dbReference>
<gene>
    <name evidence="9" type="primary">comGB</name>
    <name evidence="9" type="ORF">HMPREF0493_1077</name>
</gene>
<evidence type="ECO:0000259" key="8">
    <source>
        <dbReference type="Pfam" id="PF00482"/>
    </source>
</evidence>
<dbReference type="PANTHER" id="PTHR30012">
    <property type="entry name" value="GENERAL SECRETION PATHWAY PROTEIN"/>
    <property type="match status" value="1"/>
</dbReference>
<sequence length="334" mass="37669">MNMLTVSSKKDKLNGEEQLEFLDYLKSSLKNGFSLNSSLELMAVMWPKKRQLLIALNQRMQNGGSLTTELLRLGFSKTTVTQINLALSQGNLVECLSQLTIINRLKNQQIKKLWVELSYPFVLAGMMIVLLLFMQTFVSTQFQESSNYTGDIILLSLVVIIGGGVFYFAKMLTLLAKQDYASLKKLSKYAFIGKTIRTYVNYLVVYDIGMLLASGFSLQKMCEYAAKQYAGSLQQYLGEKIGERLNQGISLEKIIKEEDFLPDNLLLLLQSGSKRDSLSKRCLLLGHSLFTELTGRIEKLVVSVQPFCFIILGLCIVGMYLKLLLPMYSMMQGI</sequence>
<accession>D4YU66</accession>
<protein>
    <submittedName>
        <fullName evidence="9">Bacterial type II secretion system domain protein F</fullName>
    </submittedName>
</protein>
<dbReference type="RefSeq" id="WP_006352228.1">
    <property type="nucleotide sequence ID" value="NZ_ADNY01000041.1"/>
</dbReference>
<evidence type="ECO:0000313" key="10">
    <source>
        <dbReference type="Proteomes" id="UP000004069"/>
    </source>
</evidence>
<evidence type="ECO:0000256" key="4">
    <source>
        <dbReference type="ARBA" id="ARBA00022692"/>
    </source>
</evidence>
<dbReference type="Gene3D" id="1.20.81.30">
    <property type="entry name" value="Type II secretion system (T2SS), domain F"/>
    <property type="match status" value="2"/>
</dbReference>
<reference evidence="9 10" key="1">
    <citation type="submission" date="2010-04" db="EMBL/GenBank/DDBJ databases">
        <authorList>
            <person name="Muzny D."/>
            <person name="Qin X."/>
            <person name="Deng J."/>
            <person name="Jiang H."/>
            <person name="Liu Y."/>
            <person name="Qu J."/>
            <person name="Song X.-Z."/>
            <person name="Zhang L."/>
            <person name="Thornton R."/>
            <person name="Coyle M."/>
            <person name="Francisco L."/>
            <person name="Jackson L."/>
            <person name="Javaid M."/>
            <person name="Korchina V."/>
            <person name="Kovar C."/>
            <person name="Mata R."/>
            <person name="Mathew T."/>
            <person name="Ngo R."/>
            <person name="Nguyen L."/>
            <person name="Nguyen N."/>
            <person name="Okwuonu G."/>
            <person name="Ongeri F."/>
            <person name="Pham C."/>
            <person name="Simmons D."/>
            <person name="Wilczek-Boney K."/>
            <person name="Hale W."/>
            <person name="Jakkamsetti A."/>
            <person name="Pham P."/>
            <person name="Ruth R."/>
            <person name="San Lucas F."/>
            <person name="Warren J."/>
            <person name="Zhang J."/>
            <person name="Zhao Z."/>
            <person name="Zhou C."/>
            <person name="Zhu D."/>
            <person name="Lee S."/>
            <person name="Bess C."/>
            <person name="Blankenburg K."/>
            <person name="Forbes L."/>
            <person name="Fu Q."/>
            <person name="Gubbala S."/>
            <person name="Hirani K."/>
            <person name="Jayaseelan J.C."/>
            <person name="Lara F."/>
            <person name="Munidasa M."/>
            <person name="Palculict T."/>
            <person name="Patil S."/>
            <person name="Pu L.-L."/>
            <person name="Saada N."/>
            <person name="Tang L."/>
            <person name="Weissenberger G."/>
            <person name="Zhu Y."/>
            <person name="Hemphill L."/>
            <person name="Shang Y."/>
            <person name="Youmans B."/>
            <person name="Ayvaz T."/>
            <person name="Ross M."/>
            <person name="Santibanez J."/>
            <person name="Aqrawi P."/>
            <person name="Gross S."/>
            <person name="Joshi V."/>
            <person name="Fowler G."/>
            <person name="Nazareth L."/>
            <person name="Reid J."/>
            <person name="Worley K."/>
            <person name="Petrosino J."/>
            <person name="Highlander S."/>
            <person name="Gibbs R."/>
        </authorList>
    </citation>
    <scope>NUCLEOTIDE SEQUENCE [LARGE SCALE GENOMIC DNA]</scope>
    <source>
        <strain evidence="9 10">DSM 11664</strain>
    </source>
</reference>
<evidence type="ECO:0000256" key="3">
    <source>
        <dbReference type="ARBA" id="ARBA00022475"/>
    </source>
</evidence>
<evidence type="ECO:0000256" key="2">
    <source>
        <dbReference type="ARBA" id="ARBA00005745"/>
    </source>
</evidence>
<comment type="similarity">
    <text evidence="2">Belongs to the GSP F family.</text>
</comment>
<dbReference type="AlphaFoldDB" id="D4YU66"/>
<keyword evidence="4 7" id="KW-0812">Transmembrane</keyword>
<dbReference type="GO" id="GO:0005886">
    <property type="term" value="C:plasma membrane"/>
    <property type="evidence" value="ECO:0007669"/>
    <property type="project" value="UniProtKB-SubCell"/>
</dbReference>
<keyword evidence="10" id="KW-1185">Reference proteome</keyword>
<dbReference type="Pfam" id="PF00482">
    <property type="entry name" value="T2SSF"/>
    <property type="match status" value="2"/>
</dbReference>
<dbReference type="STRING" id="83683.B1745_04450"/>
<feature type="transmembrane region" description="Helical" evidence="7">
    <location>
        <begin position="153"/>
        <end position="175"/>
    </location>
</feature>
<evidence type="ECO:0000256" key="1">
    <source>
        <dbReference type="ARBA" id="ARBA00004651"/>
    </source>
</evidence>
<feature type="domain" description="Type II secretion system protein GspF" evidence="8">
    <location>
        <begin position="21"/>
        <end position="138"/>
    </location>
</feature>